<proteinExistence type="predicted"/>
<organism evidence="3 4">
    <name type="scientific">Sphaerobolus stellatus (strain SS14)</name>
    <dbReference type="NCBI Taxonomy" id="990650"/>
    <lineage>
        <taxon>Eukaryota</taxon>
        <taxon>Fungi</taxon>
        <taxon>Dikarya</taxon>
        <taxon>Basidiomycota</taxon>
        <taxon>Agaricomycotina</taxon>
        <taxon>Agaricomycetes</taxon>
        <taxon>Phallomycetidae</taxon>
        <taxon>Geastrales</taxon>
        <taxon>Sphaerobolaceae</taxon>
        <taxon>Sphaerobolus</taxon>
    </lineage>
</organism>
<evidence type="ECO:0000256" key="1">
    <source>
        <dbReference type="SAM" id="Phobius"/>
    </source>
</evidence>
<accession>A0A0C9UD82</accession>
<evidence type="ECO:0000313" key="3">
    <source>
        <dbReference type="EMBL" id="KIJ23065.1"/>
    </source>
</evidence>
<evidence type="ECO:0000259" key="2">
    <source>
        <dbReference type="Pfam" id="PF20151"/>
    </source>
</evidence>
<reference evidence="3 4" key="1">
    <citation type="submission" date="2014-06" db="EMBL/GenBank/DDBJ databases">
        <title>Evolutionary Origins and Diversification of the Mycorrhizal Mutualists.</title>
        <authorList>
            <consortium name="DOE Joint Genome Institute"/>
            <consortium name="Mycorrhizal Genomics Consortium"/>
            <person name="Kohler A."/>
            <person name="Kuo A."/>
            <person name="Nagy L.G."/>
            <person name="Floudas D."/>
            <person name="Copeland A."/>
            <person name="Barry K.W."/>
            <person name="Cichocki N."/>
            <person name="Veneault-Fourrey C."/>
            <person name="LaButti K."/>
            <person name="Lindquist E.A."/>
            <person name="Lipzen A."/>
            <person name="Lundell T."/>
            <person name="Morin E."/>
            <person name="Murat C."/>
            <person name="Riley R."/>
            <person name="Ohm R."/>
            <person name="Sun H."/>
            <person name="Tunlid A."/>
            <person name="Henrissat B."/>
            <person name="Grigoriev I.V."/>
            <person name="Hibbett D.S."/>
            <person name="Martin F."/>
        </authorList>
    </citation>
    <scope>NUCLEOTIDE SEQUENCE [LARGE SCALE GENOMIC DNA]</scope>
    <source>
        <strain evidence="3 4">SS14</strain>
    </source>
</reference>
<keyword evidence="1" id="KW-0472">Membrane</keyword>
<dbReference type="EMBL" id="KN837819">
    <property type="protein sequence ID" value="KIJ23065.1"/>
    <property type="molecule type" value="Genomic_DNA"/>
</dbReference>
<dbReference type="InterPro" id="IPR045340">
    <property type="entry name" value="DUF6533"/>
</dbReference>
<dbReference type="Proteomes" id="UP000054279">
    <property type="component" value="Unassembled WGS sequence"/>
</dbReference>
<keyword evidence="1" id="KW-1133">Transmembrane helix</keyword>
<dbReference type="AlphaFoldDB" id="A0A0C9UD82"/>
<protein>
    <recommendedName>
        <fullName evidence="2">DUF6533 domain-containing protein</fullName>
    </recommendedName>
</protein>
<dbReference type="Pfam" id="PF20151">
    <property type="entry name" value="DUF6533"/>
    <property type="match status" value="1"/>
</dbReference>
<keyword evidence="1" id="KW-0812">Transmembrane</keyword>
<evidence type="ECO:0000313" key="4">
    <source>
        <dbReference type="Proteomes" id="UP000054279"/>
    </source>
</evidence>
<gene>
    <name evidence="3" type="ORF">M422DRAFT_276431</name>
</gene>
<name>A0A0C9UD82_SPHS4</name>
<sequence length="110" mass="12502">MPAFPDPPPEPITEDSILHLHAITYFSLAVIVMLFYDHLLTFDEELCRIWRQPFSGATLLFLLNRYLTPSHAIISSIWYLSPALSNTKCFSFTFRSGFVCILIAGKGLHP</sequence>
<keyword evidence="4" id="KW-1185">Reference proteome</keyword>
<feature type="transmembrane region" description="Helical" evidence="1">
    <location>
        <begin position="16"/>
        <end position="36"/>
    </location>
</feature>
<dbReference type="OrthoDB" id="3239408at2759"/>
<dbReference type="HOGENOM" id="CLU_2172709_0_0_1"/>
<feature type="domain" description="DUF6533" evidence="2">
    <location>
        <begin position="25"/>
        <end position="69"/>
    </location>
</feature>